<organism evidence="1 2">
    <name type="scientific">Smallanthus sonchifolius</name>
    <dbReference type="NCBI Taxonomy" id="185202"/>
    <lineage>
        <taxon>Eukaryota</taxon>
        <taxon>Viridiplantae</taxon>
        <taxon>Streptophyta</taxon>
        <taxon>Embryophyta</taxon>
        <taxon>Tracheophyta</taxon>
        <taxon>Spermatophyta</taxon>
        <taxon>Magnoliopsida</taxon>
        <taxon>eudicotyledons</taxon>
        <taxon>Gunneridae</taxon>
        <taxon>Pentapetalae</taxon>
        <taxon>asterids</taxon>
        <taxon>campanulids</taxon>
        <taxon>Asterales</taxon>
        <taxon>Asteraceae</taxon>
        <taxon>Asteroideae</taxon>
        <taxon>Heliantheae alliance</taxon>
        <taxon>Millerieae</taxon>
        <taxon>Smallanthus</taxon>
    </lineage>
</organism>
<name>A0ACB9CE03_9ASTR</name>
<accession>A0ACB9CE03</accession>
<reference evidence="2" key="1">
    <citation type="journal article" date="2022" name="Mol. Ecol. Resour.">
        <title>The genomes of chicory, endive, great burdock and yacon provide insights into Asteraceae palaeo-polyploidization history and plant inulin production.</title>
        <authorList>
            <person name="Fan W."/>
            <person name="Wang S."/>
            <person name="Wang H."/>
            <person name="Wang A."/>
            <person name="Jiang F."/>
            <person name="Liu H."/>
            <person name="Zhao H."/>
            <person name="Xu D."/>
            <person name="Zhang Y."/>
        </authorList>
    </citation>
    <scope>NUCLEOTIDE SEQUENCE [LARGE SCALE GENOMIC DNA]</scope>
    <source>
        <strain evidence="2">cv. Yunnan</strain>
    </source>
</reference>
<proteinExistence type="predicted"/>
<gene>
    <name evidence="1" type="ORF">L1987_63630</name>
</gene>
<dbReference type="Proteomes" id="UP001056120">
    <property type="component" value="Linkage Group LG21"/>
</dbReference>
<dbReference type="EMBL" id="CM042038">
    <property type="protein sequence ID" value="KAI3732425.1"/>
    <property type="molecule type" value="Genomic_DNA"/>
</dbReference>
<evidence type="ECO:0000313" key="2">
    <source>
        <dbReference type="Proteomes" id="UP001056120"/>
    </source>
</evidence>
<sequence length="183" mass="20605">MEKGSASSSPETEKTPQATSSTKILTGTSVIVAYAVQCDNCYKWRKMENEEHFEEFRCNHSADPFVCNKLSGTTCEKPADISFDSSHVWVMDKPNIPKTPKGFKRIATLRSDYSKVDVQYLTPQGKKIRARPGMMDYLQEHPECGPISPSDFSFEAPKVMRDTVPKHVVNNPASSTKKKRKLK</sequence>
<comment type="caution">
    <text evidence="1">The sequence shown here is derived from an EMBL/GenBank/DDBJ whole genome shotgun (WGS) entry which is preliminary data.</text>
</comment>
<protein>
    <submittedName>
        <fullName evidence="1">Uncharacterized protein</fullName>
    </submittedName>
</protein>
<keyword evidence="2" id="KW-1185">Reference proteome</keyword>
<reference evidence="1 2" key="2">
    <citation type="journal article" date="2022" name="Mol. Ecol. Resour.">
        <title>The genomes of chicory, endive, great burdock and yacon provide insights into Asteraceae paleo-polyploidization history and plant inulin production.</title>
        <authorList>
            <person name="Fan W."/>
            <person name="Wang S."/>
            <person name="Wang H."/>
            <person name="Wang A."/>
            <person name="Jiang F."/>
            <person name="Liu H."/>
            <person name="Zhao H."/>
            <person name="Xu D."/>
            <person name="Zhang Y."/>
        </authorList>
    </citation>
    <scope>NUCLEOTIDE SEQUENCE [LARGE SCALE GENOMIC DNA]</scope>
    <source>
        <strain evidence="2">cv. Yunnan</strain>
        <tissue evidence="1">Leaves</tissue>
    </source>
</reference>
<evidence type="ECO:0000313" key="1">
    <source>
        <dbReference type="EMBL" id="KAI3732425.1"/>
    </source>
</evidence>